<keyword evidence="8" id="KW-1185">Reference proteome</keyword>
<accession>A0A3M7MIN2</accession>
<dbReference type="GO" id="GO:0005759">
    <property type="term" value="C:mitochondrial matrix"/>
    <property type="evidence" value="ECO:0007669"/>
    <property type="project" value="TreeGrafter"/>
</dbReference>
<dbReference type="EMBL" id="KE747844">
    <property type="protein sequence ID" value="RMZ74350.1"/>
    <property type="molecule type" value="Genomic_DNA"/>
</dbReference>
<evidence type="ECO:0000313" key="8">
    <source>
        <dbReference type="Proteomes" id="UP000265663"/>
    </source>
</evidence>
<evidence type="ECO:0000256" key="5">
    <source>
        <dbReference type="SAM" id="MobiDB-lite"/>
    </source>
</evidence>
<proteinExistence type="inferred from homology"/>
<comment type="catalytic activity">
    <reaction evidence="1">
        <text>(2S,3R)-3-hydroxybutane-1,2,3-tricarboxylate = pyruvate + succinate</text>
        <dbReference type="Rhea" id="RHEA:16809"/>
        <dbReference type="ChEBI" id="CHEBI:15361"/>
        <dbReference type="ChEBI" id="CHEBI:30031"/>
        <dbReference type="ChEBI" id="CHEBI:57429"/>
        <dbReference type="EC" id="4.1.3.30"/>
    </reaction>
</comment>
<dbReference type="PROSITE" id="PS00161">
    <property type="entry name" value="ISOCITRATE_LYASE"/>
    <property type="match status" value="1"/>
</dbReference>
<dbReference type="Pfam" id="PF04695">
    <property type="entry name" value="Pex14_N"/>
    <property type="match status" value="1"/>
</dbReference>
<dbReference type="AlphaFoldDB" id="A0A3M7MIN2"/>
<dbReference type="InterPro" id="IPR018523">
    <property type="entry name" value="Isocitrate_lyase_ph_CS"/>
</dbReference>
<dbReference type="EC" id="4.1.3.30" evidence="3"/>
<dbReference type="FunFam" id="1.10.10.850:FF:000001">
    <property type="entry name" value="Isocitrate lyase"/>
    <property type="match status" value="1"/>
</dbReference>
<dbReference type="CDD" id="cd00377">
    <property type="entry name" value="ICL_PEPM"/>
    <property type="match status" value="1"/>
</dbReference>
<evidence type="ECO:0000259" key="6">
    <source>
        <dbReference type="Pfam" id="PF04695"/>
    </source>
</evidence>
<dbReference type="PANTHER" id="PTHR21631">
    <property type="entry name" value="ISOCITRATE LYASE/MALATE SYNTHASE"/>
    <property type="match status" value="1"/>
</dbReference>
<feature type="domain" description="Peroxisome membrane anchor protein Pex14p N-terminal" evidence="6">
    <location>
        <begin position="682"/>
        <end position="725"/>
    </location>
</feature>
<feature type="region of interest" description="Disordered" evidence="5">
    <location>
        <begin position="725"/>
        <end position="779"/>
    </location>
</feature>
<dbReference type="InterPro" id="IPR039556">
    <property type="entry name" value="ICL/PEPM"/>
</dbReference>
<feature type="compositionally biased region" description="Low complexity" evidence="5">
    <location>
        <begin position="584"/>
        <end position="594"/>
    </location>
</feature>
<evidence type="ECO:0000313" key="7">
    <source>
        <dbReference type="EMBL" id="RMZ74350.1"/>
    </source>
</evidence>
<dbReference type="GO" id="GO:0019629">
    <property type="term" value="P:propionate catabolic process, 2-methylcitrate cycle"/>
    <property type="evidence" value="ECO:0007669"/>
    <property type="project" value="TreeGrafter"/>
</dbReference>
<dbReference type="NCBIfam" id="TIGR01346">
    <property type="entry name" value="isocit_lyase"/>
    <property type="match status" value="1"/>
</dbReference>
<dbReference type="GO" id="GO:0004451">
    <property type="term" value="F:isocitrate lyase activity"/>
    <property type="evidence" value="ECO:0007669"/>
    <property type="project" value="InterPro"/>
</dbReference>
<gene>
    <name evidence="7" type="ORF">GMOD_00003374</name>
</gene>
<dbReference type="Gene3D" id="1.10.10.850">
    <property type="match status" value="1"/>
</dbReference>
<evidence type="ECO:0000256" key="1">
    <source>
        <dbReference type="ARBA" id="ARBA00001050"/>
    </source>
</evidence>
<evidence type="ECO:0000256" key="3">
    <source>
        <dbReference type="ARBA" id="ARBA00012260"/>
    </source>
</evidence>
<dbReference type="InterPro" id="IPR006254">
    <property type="entry name" value="Isocitrate_lyase"/>
</dbReference>
<comment type="similarity">
    <text evidence="2">Belongs to the isocitrate lyase/PEP mutase superfamily. Isocitrate lyase family.</text>
</comment>
<feature type="region of interest" description="Disordered" evidence="5">
    <location>
        <begin position="584"/>
        <end position="615"/>
    </location>
</feature>
<name>A0A3M7MIN2_9PLEO</name>
<feature type="region of interest" description="Disordered" evidence="5">
    <location>
        <begin position="628"/>
        <end position="677"/>
    </location>
</feature>
<protein>
    <recommendedName>
        <fullName evidence="3">methylisocitrate lyase</fullName>
        <ecNumber evidence="3">4.1.3.30</ecNumber>
    </recommendedName>
</protein>
<dbReference type="GO" id="GO:0046421">
    <property type="term" value="F:methylisocitrate lyase activity"/>
    <property type="evidence" value="ECO:0007669"/>
    <property type="project" value="UniProtKB-EC"/>
</dbReference>
<dbReference type="Gene3D" id="1.10.10.10">
    <property type="entry name" value="Winged helix-like DNA-binding domain superfamily/Winged helix DNA-binding domain"/>
    <property type="match status" value="1"/>
</dbReference>
<organism evidence="7 8">
    <name type="scientific">Pyrenophora seminiperda CCB06</name>
    <dbReference type="NCBI Taxonomy" id="1302712"/>
    <lineage>
        <taxon>Eukaryota</taxon>
        <taxon>Fungi</taxon>
        <taxon>Dikarya</taxon>
        <taxon>Ascomycota</taxon>
        <taxon>Pezizomycotina</taxon>
        <taxon>Dothideomycetes</taxon>
        <taxon>Pleosporomycetidae</taxon>
        <taxon>Pleosporales</taxon>
        <taxon>Pleosporineae</taxon>
        <taxon>Pleosporaceae</taxon>
        <taxon>Pyrenophora</taxon>
    </lineage>
</organism>
<dbReference type="Pfam" id="PF00463">
    <property type="entry name" value="ICL"/>
    <property type="match status" value="1"/>
</dbReference>
<dbReference type="SUPFAM" id="SSF51621">
    <property type="entry name" value="Phosphoenolpyruvate/pyruvate domain"/>
    <property type="match status" value="1"/>
</dbReference>
<dbReference type="Proteomes" id="UP000265663">
    <property type="component" value="Unassembled WGS sequence"/>
</dbReference>
<evidence type="ECO:0000256" key="2">
    <source>
        <dbReference type="ARBA" id="ARBA00005704"/>
    </source>
</evidence>
<dbReference type="InterPro" id="IPR040442">
    <property type="entry name" value="Pyrv_kinase-like_dom_sf"/>
</dbReference>
<reference evidence="7 8" key="1">
    <citation type="journal article" date="2014" name="PLoS ONE">
        <title>De novo Genome Assembly of the Fungal Plant Pathogen Pyrenophora semeniperda.</title>
        <authorList>
            <person name="Soliai M.M."/>
            <person name="Meyer S.E."/>
            <person name="Udall J.A."/>
            <person name="Elzinga D.E."/>
            <person name="Hermansen R.A."/>
            <person name="Bodily P.M."/>
            <person name="Hart A.A."/>
            <person name="Coleman C.E."/>
        </authorList>
    </citation>
    <scope>NUCLEOTIDE SEQUENCE [LARGE SCALE GENOMIC DNA]</scope>
    <source>
        <strain evidence="7 8">CCB06</strain>
        <tissue evidence="7">Mycelium</tissue>
    </source>
</reference>
<evidence type="ECO:0000256" key="4">
    <source>
        <dbReference type="ARBA" id="ARBA00023239"/>
    </source>
</evidence>
<dbReference type="InterPro" id="IPR015813">
    <property type="entry name" value="Pyrv/PenolPyrv_kinase-like_dom"/>
</dbReference>
<dbReference type="Gene3D" id="3.20.20.60">
    <property type="entry name" value="Phosphoenolpyruvate-binding domains"/>
    <property type="match status" value="1"/>
</dbReference>
<dbReference type="InterPro" id="IPR036388">
    <property type="entry name" value="WH-like_DNA-bd_sf"/>
</dbReference>
<dbReference type="InterPro" id="IPR006785">
    <property type="entry name" value="Pex14_N"/>
</dbReference>
<dbReference type="PANTHER" id="PTHR21631:SF13">
    <property type="entry name" value="MITOCHONDRIAL 2-METHYLISOCITRATE LYASE ICL2"/>
    <property type="match status" value="1"/>
</dbReference>
<keyword evidence="4 7" id="KW-0456">Lyase</keyword>
<feature type="compositionally biased region" description="Polar residues" evidence="5">
    <location>
        <begin position="595"/>
        <end position="615"/>
    </location>
</feature>
<sequence length="912" mass="100936">MLRTVSRSVARQRTSSRIAHRAPQYLRPLFTSVCRMSSSTLKAVDPPVSTALPGDSFQLLPETAKAGQAEDALFEEQVQAVKDWWASPRYKGIKRPYSAEDVVSKRGALQQSYPSSLMARKLFNLLEERAAKGEPVHTMGAIDPIQMSQQAANQEVLYVSGWACSSVLTSTNEVSADFGDYPYNTVPNQVQRLFKAQQLHDRKNWDNRRKMSAEERAKTPYLDYMRPIIADGDTGHGGLSAVIKLAKLFAENGAAGVHFEDQLHGGKKCGHLAGKVLVPVGDHINRLVAARFQWDMMGCENLVIARTDSESGKLISSAVDVRDHEFIKGVTEDTEPLAETLQNMEAAGAPGKEIDQYEAAWVKKHKLVTFDEAVVQHLERESASQSVVNSYLTEVKQNPDYSLLKRRKVAEKYTKTPVYFNWDIPRTREGFYHYKAGVAAATKRGKEYAPYADLLWVETGDPNVQEAAKFAGEIRAVHPGKKFVYNLSPSFNWMGQGFSEEALKSFVWDLAKHGFVFQLISLAGIHSTATITCELSKAFKDEGMLAYVNLVQSREKELGCDVLTHQKWSGAGYIDGILGAIQSGSSGSKSMGEGNTETATRQHSSRASRNSNHVQQPSILLQNMSSKPSIPAWQRASADKAASSPPPDDQDASTQQQPVEAPTPTEDDIESEDGGVQLPESGKLLEQASRFLDDPAIHDAPREKKVAFLESKGVSADDIETLLGEKREEEGLQEQSALEQSPVEERPVEPEQDEQQAWPSSPPRAANTPEYQPQPREIPPIVTYPEFLASTEKPPPLITTSRLVNTAYMIKTHLQEMETNSKSSNTSRDTLRTKVSDLTSYLTEMDYQSQYYPNMGRFGSNLSWMSGQSNSGKNDQIEVLKGDIRAVKGVFLSARNFPTGWNAPPIPTGRAT</sequence>
<dbReference type="OrthoDB" id="4078635at2759"/>